<name>X0XVA7_9ZZZZ</name>
<dbReference type="EMBL" id="BARS01048689">
    <property type="protein sequence ID" value="GAG39182.1"/>
    <property type="molecule type" value="Genomic_DNA"/>
</dbReference>
<comment type="caution">
    <text evidence="1">The sequence shown here is derived from an EMBL/GenBank/DDBJ whole genome shotgun (WGS) entry which is preliminary data.</text>
</comment>
<organism evidence="1">
    <name type="scientific">marine sediment metagenome</name>
    <dbReference type="NCBI Taxonomy" id="412755"/>
    <lineage>
        <taxon>unclassified sequences</taxon>
        <taxon>metagenomes</taxon>
        <taxon>ecological metagenomes</taxon>
    </lineage>
</organism>
<protein>
    <recommendedName>
        <fullName evidence="2">Biopolymer transporter ExbD</fullName>
    </recommendedName>
</protein>
<sequence length="107" mass="12360">NLPPDPEVKVDIAESNLLTLRMNKKGEIFYNFGIESPKRLERSRVRAFLRERAQSNPKLVTLLKIDRAGKFEMMVDLIDEFNLADVKRFSLGPLLESDKRLIEKISS</sequence>
<evidence type="ECO:0008006" key="2">
    <source>
        <dbReference type="Google" id="ProtNLM"/>
    </source>
</evidence>
<dbReference type="AlphaFoldDB" id="X0XVA7"/>
<evidence type="ECO:0000313" key="1">
    <source>
        <dbReference type="EMBL" id="GAG39182.1"/>
    </source>
</evidence>
<gene>
    <name evidence="1" type="ORF">S01H1_72928</name>
</gene>
<accession>X0XVA7</accession>
<reference evidence="1" key="1">
    <citation type="journal article" date="2014" name="Front. Microbiol.">
        <title>High frequency of phylogenetically diverse reductive dehalogenase-homologous genes in deep subseafloor sedimentary metagenomes.</title>
        <authorList>
            <person name="Kawai M."/>
            <person name="Futagami T."/>
            <person name="Toyoda A."/>
            <person name="Takaki Y."/>
            <person name="Nishi S."/>
            <person name="Hori S."/>
            <person name="Arai W."/>
            <person name="Tsubouchi T."/>
            <person name="Morono Y."/>
            <person name="Uchiyama I."/>
            <person name="Ito T."/>
            <person name="Fujiyama A."/>
            <person name="Inagaki F."/>
            <person name="Takami H."/>
        </authorList>
    </citation>
    <scope>NUCLEOTIDE SEQUENCE</scope>
    <source>
        <strain evidence="1">Expedition CK06-06</strain>
    </source>
</reference>
<proteinExistence type="predicted"/>
<feature type="non-terminal residue" evidence="1">
    <location>
        <position position="1"/>
    </location>
</feature>